<feature type="compositionally biased region" description="Low complexity" evidence="1">
    <location>
        <begin position="63"/>
        <end position="75"/>
    </location>
</feature>
<dbReference type="EMBL" id="JAPCWZ010000007">
    <property type="protein sequence ID" value="KAK8856678.1"/>
    <property type="molecule type" value="Genomic_DNA"/>
</dbReference>
<gene>
    <name evidence="2" type="ORF">PGQ11_012590</name>
</gene>
<feature type="compositionally biased region" description="Low complexity" evidence="1">
    <location>
        <begin position="96"/>
        <end position="110"/>
    </location>
</feature>
<evidence type="ECO:0000313" key="3">
    <source>
        <dbReference type="Proteomes" id="UP001390339"/>
    </source>
</evidence>
<comment type="caution">
    <text evidence="2">The sequence shown here is derived from an EMBL/GenBank/DDBJ whole genome shotgun (WGS) entry which is preliminary data.</text>
</comment>
<protein>
    <submittedName>
        <fullName evidence="2">Uncharacterized protein</fullName>
    </submittedName>
</protein>
<keyword evidence="3" id="KW-1185">Reference proteome</keyword>
<feature type="compositionally biased region" description="Low complexity" evidence="1">
    <location>
        <begin position="159"/>
        <end position="198"/>
    </location>
</feature>
<dbReference type="Proteomes" id="UP001390339">
    <property type="component" value="Unassembled WGS sequence"/>
</dbReference>
<sequence length="318" mass="35111">MITTHRFDRRHGRCYPETIEFPTPPSPKDSLWSRRHRYEVPPLPLSQRVILPQAYRKSPSTPPGSSRSSDSGSSTYVNFHNDKRHTPPSPPPSTPRPAASSQGSHIQSSSPTATIHIPHKPRSDPGLFSPTSRWSPDSLDEERKRGRRASAGVMRRLSDAASGLARRLSSGSRKASSKRSSTGTKSSKSSDSGGSLSHSLRRHYQHYYHRDGSGRNGLQRHLVVHVSDSTTAVADFNLEDTEYCDDGVGDVVGGGVGGSRYHRKAPSSSFFDSLPGRLVARMSSGHERRGRKQDKTPPLSRSSRYAENFSRHISPREP</sequence>
<proteinExistence type="predicted"/>
<reference evidence="2 3" key="1">
    <citation type="journal article" date="2024" name="IMA Fungus">
        <title>Apiospora arundinis, a panoply of carbohydrate-active enzymes and secondary metabolites.</title>
        <authorList>
            <person name="Sorensen T."/>
            <person name="Petersen C."/>
            <person name="Muurmann A.T."/>
            <person name="Christiansen J.V."/>
            <person name="Brundto M.L."/>
            <person name="Overgaard C.K."/>
            <person name="Boysen A.T."/>
            <person name="Wollenberg R.D."/>
            <person name="Larsen T.O."/>
            <person name="Sorensen J.L."/>
            <person name="Nielsen K.L."/>
            <person name="Sondergaard T.E."/>
        </authorList>
    </citation>
    <scope>NUCLEOTIDE SEQUENCE [LARGE SCALE GENOMIC DNA]</scope>
    <source>
        <strain evidence="2 3">AAU 773</strain>
    </source>
</reference>
<name>A0ABR2I2U5_9PEZI</name>
<organism evidence="2 3">
    <name type="scientific">Apiospora arundinis</name>
    <dbReference type="NCBI Taxonomy" id="335852"/>
    <lineage>
        <taxon>Eukaryota</taxon>
        <taxon>Fungi</taxon>
        <taxon>Dikarya</taxon>
        <taxon>Ascomycota</taxon>
        <taxon>Pezizomycotina</taxon>
        <taxon>Sordariomycetes</taxon>
        <taxon>Xylariomycetidae</taxon>
        <taxon>Amphisphaeriales</taxon>
        <taxon>Apiosporaceae</taxon>
        <taxon>Apiospora</taxon>
    </lineage>
</organism>
<evidence type="ECO:0000313" key="2">
    <source>
        <dbReference type="EMBL" id="KAK8856678.1"/>
    </source>
</evidence>
<feature type="region of interest" description="Disordered" evidence="1">
    <location>
        <begin position="1"/>
        <end position="198"/>
    </location>
</feature>
<evidence type="ECO:0000256" key="1">
    <source>
        <dbReference type="SAM" id="MobiDB-lite"/>
    </source>
</evidence>
<accession>A0ABR2I2U5</accession>
<feature type="region of interest" description="Disordered" evidence="1">
    <location>
        <begin position="263"/>
        <end position="318"/>
    </location>
</feature>